<evidence type="ECO:0000256" key="1">
    <source>
        <dbReference type="SAM" id="SignalP"/>
    </source>
</evidence>
<evidence type="ECO:0008006" key="4">
    <source>
        <dbReference type="Google" id="ProtNLM"/>
    </source>
</evidence>
<keyword evidence="3" id="KW-1185">Reference proteome</keyword>
<proteinExistence type="predicted"/>
<dbReference type="HOGENOM" id="CLU_1026003_0_0_12"/>
<accession>H2CDK1</accession>
<gene>
    <name evidence="2" type="ORF">Lepil_1851</name>
</gene>
<feature type="signal peptide" evidence="1">
    <location>
        <begin position="1"/>
        <end position="21"/>
    </location>
</feature>
<protein>
    <recommendedName>
        <fullName evidence="4">Outer membrane lipoprotein-sorting protein</fullName>
    </recommendedName>
</protein>
<evidence type="ECO:0000313" key="2">
    <source>
        <dbReference type="EMBL" id="EHQ06534.1"/>
    </source>
</evidence>
<evidence type="ECO:0000313" key="3">
    <source>
        <dbReference type="Proteomes" id="UP000005737"/>
    </source>
</evidence>
<dbReference type="STRING" id="183.GCA_002009735_02832"/>
<organism evidence="2 3">
    <name type="scientific">Leptonema illini DSM 21528</name>
    <dbReference type="NCBI Taxonomy" id="929563"/>
    <lineage>
        <taxon>Bacteria</taxon>
        <taxon>Pseudomonadati</taxon>
        <taxon>Spirochaetota</taxon>
        <taxon>Spirochaetia</taxon>
        <taxon>Leptospirales</taxon>
        <taxon>Leptospiraceae</taxon>
        <taxon>Leptonema</taxon>
    </lineage>
</organism>
<name>H2CDK1_9LEPT</name>
<feature type="chain" id="PRO_5003560700" description="Outer membrane lipoprotein-sorting protein" evidence="1">
    <location>
        <begin position="22"/>
        <end position="271"/>
    </location>
</feature>
<dbReference type="AlphaFoldDB" id="H2CDK1"/>
<sequence>MSFLLLFFSVFFIVSRVSAQAWPDGIPVDGEQEQRISKPFPDGRTLQQVLEGLDRSLTRPDGLYRGTLTLLRRDEPTVVQDFELIVRSPQAYMTIRSARRAEELRLLWTGRGMQVWIFDVPRRQLTRPEASQRFDPLSAMGFSPVDFFYPWFAANLKPHSWRVDSLRPDWTMIDCTLLETEEPQLSIGIDSAGRPARVEVKERGILLRVLEFGQGRPLLEWKTNRQFVSDFPALYEMMDLRRASVARFETRIYDPKFRPDPSLFDPDYLSR</sequence>
<keyword evidence="1" id="KW-0732">Signal</keyword>
<reference evidence="2 3" key="1">
    <citation type="submission" date="2011-10" db="EMBL/GenBank/DDBJ databases">
        <title>The Improved High-Quality Draft genome of Leptonema illini DSM 21528.</title>
        <authorList>
            <consortium name="US DOE Joint Genome Institute (JGI-PGF)"/>
            <person name="Lucas S."/>
            <person name="Copeland A."/>
            <person name="Lapidus A."/>
            <person name="Glavina del Rio T."/>
            <person name="Dalin E."/>
            <person name="Tice H."/>
            <person name="Bruce D."/>
            <person name="Goodwin L."/>
            <person name="Pitluck S."/>
            <person name="Peters L."/>
            <person name="Mikhailova N."/>
            <person name="Held B."/>
            <person name="Kyrpides N."/>
            <person name="Mavromatis K."/>
            <person name="Ivanova N."/>
            <person name="Markowitz V."/>
            <person name="Cheng J.-F."/>
            <person name="Hugenholtz P."/>
            <person name="Woyke T."/>
            <person name="Wu D."/>
            <person name="Gronow S."/>
            <person name="Wellnitz S."/>
            <person name="Brambilla E.-M."/>
            <person name="Klenk H.-P."/>
            <person name="Eisen J.A."/>
        </authorList>
    </citation>
    <scope>NUCLEOTIDE SEQUENCE [LARGE SCALE GENOMIC DNA]</scope>
    <source>
        <strain evidence="2 3">DSM 21528</strain>
    </source>
</reference>
<dbReference type="Proteomes" id="UP000005737">
    <property type="component" value="Unassembled WGS sequence"/>
</dbReference>
<dbReference type="EMBL" id="JH597773">
    <property type="protein sequence ID" value="EHQ06534.1"/>
    <property type="molecule type" value="Genomic_DNA"/>
</dbReference>